<dbReference type="AlphaFoldDB" id="A0A1F7FAE2"/>
<proteinExistence type="predicted"/>
<accession>A0A1F7FAE2</accession>
<comment type="caution">
    <text evidence="1">The sequence shown here is derived from an EMBL/GenBank/DDBJ whole genome shotgun (WGS) entry which is preliminary data.</text>
</comment>
<reference evidence="1 2" key="1">
    <citation type="journal article" date="2016" name="Nat. Commun.">
        <title>Thousands of microbial genomes shed light on interconnected biogeochemical processes in an aquifer system.</title>
        <authorList>
            <person name="Anantharaman K."/>
            <person name="Brown C.T."/>
            <person name="Hug L.A."/>
            <person name="Sharon I."/>
            <person name="Castelle C.J."/>
            <person name="Probst A.J."/>
            <person name="Thomas B.C."/>
            <person name="Singh A."/>
            <person name="Wilkins M.J."/>
            <person name="Karaoz U."/>
            <person name="Brodie E.L."/>
            <person name="Williams K.H."/>
            <person name="Hubbard S.S."/>
            <person name="Banfield J.F."/>
        </authorList>
    </citation>
    <scope>NUCLEOTIDE SEQUENCE [LARGE SCALE GENOMIC DNA]</scope>
</reference>
<evidence type="ECO:0000313" key="2">
    <source>
        <dbReference type="Proteomes" id="UP000179243"/>
    </source>
</evidence>
<evidence type="ECO:0000313" key="1">
    <source>
        <dbReference type="EMBL" id="OGK03649.1"/>
    </source>
</evidence>
<dbReference type="Proteomes" id="UP000179243">
    <property type="component" value="Unassembled WGS sequence"/>
</dbReference>
<dbReference type="EMBL" id="MFYX01000084">
    <property type="protein sequence ID" value="OGK03649.1"/>
    <property type="molecule type" value="Genomic_DNA"/>
</dbReference>
<sequence length="322" mass="36187">MKIIGWHIPEQPGQIHDMIARVKDLGFDSYEVTTNLPEKETPLKESCVRFGLKTFKVIEPLKKRPGAVMQVLEESEEALPRSFEDAPDYQGGEAPLPGQREILHAKLACPQDPGVIEYARSQVKQAKSFGHDGVCWDFIGYRNYRSCRCALCSAALKRTATGDINKQAMEDAFFEQNIVSLYDSLYEATKTMTPAMRIICHCYPVFLPNPLYGLRINVDYCGITVSWFLKPHWPIEKVETLVNKTVHGPYTHAHVAGMPMIGFYGTGDLQQHYRTPERIAQELDLLKAHGAQALMMCETGNILGCPEVAETIGKSSLWPKLI</sequence>
<evidence type="ECO:0008006" key="3">
    <source>
        <dbReference type="Google" id="ProtNLM"/>
    </source>
</evidence>
<organism evidence="1 2">
    <name type="scientific">Candidatus Raymondbacteria bacterium RIFOXYD12_FULL_49_13</name>
    <dbReference type="NCBI Taxonomy" id="1817890"/>
    <lineage>
        <taxon>Bacteria</taxon>
        <taxon>Raymondiibacteriota</taxon>
    </lineage>
</organism>
<name>A0A1F7FAE2_UNCRA</name>
<protein>
    <recommendedName>
        <fullName evidence="3">Sugar phosphate isomerase/epimerase</fullName>
    </recommendedName>
</protein>
<gene>
    <name evidence="1" type="ORF">A2519_02660</name>
</gene>